<dbReference type="Proteomes" id="UP000489600">
    <property type="component" value="Unassembled WGS sequence"/>
</dbReference>
<keyword evidence="2" id="KW-1185">Reference proteome</keyword>
<evidence type="ECO:0000313" key="1">
    <source>
        <dbReference type="EMBL" id="VVB12037.1"/>
    </source>
</evidence>
<protein>
    <submittedName>
        <fullName evidence="1">Uncharacterized protein</fullName>
    </submittedName>
</protein>
<dbReference type="AlphaFoldDB" id="A0A565CEE5"/>
<proteinExistence type="predicted"/>
<comment type="caution">
    <text evidence="1">The sequence shown here is derived from an EMBL/GenBank/DDBJ whole genome shotgun (WGS) entry which is preliminary data.</text>
</comment>
<sequence length="109" mass="11963">MGSQTQSIAHQGLILFTYGLQPLPHLITKRNRSIAHHRSPPPSTGSPLVALAPARHQKIKLLAVPTSQRVTVRETDQSSETVVAPPRNFFDDVLRSNTAVLLTSGRYCL</sequence>
<dbReference type="EMBL" id="CABITT030000007">
    <property type="protein sequence ID" value="VVB12037.1"/>
    <property type="molecule type" value="Genomic_DNA"/>
</dbReference>
<gene>
    <name evidence="1" type="ORF">ANE_LOCUS22481</name>
</gene>
<reference evidence="1" key="1">
    <citation type="submission" date="2019-07" db="EMBL/GenBank/DDBJ databases">
        <authorList>
            <person name="Dittberner H."/>
        </authorList>
    </citation>
    <scope>NUCLEOTIDE SEQUENCE [LARGE SCALE GENOMIC DNA]</scope>
</reference>
<accession>A0A565CEE5</accession>
<evidence type="ECO:0000313" key="2">
    <source>
        <dbReference type="Proteomes" id="UP000489600"/>
    </source>
</evidence>
<name>A0A565CEE5_9BRAS</name>
<organism evidence="1 2">
    <name type="scientific">Arabis nemorensis</name>
    <dbReference type="NCBI Taxonomy" id="586526"/>
    <lineage>
        <taxon>Eukaryota</taxon>
        <taxon>Viridiplantae</taxon>
        <taxon>Streptophyta</taxon>
        <taxon>Embryophyta</taxon>
        <taxon>Tracheophyta</taxon>
        <taxon>Spermatophyta</taxon>
        <taxon>Magnoliopsida</taxon>
        <taxon>eudicotyledons</taxon>
        <taxon>Gunneridae</taxon>
        <taxon>Pentapetalae</taxon>
        <taxon>rosids</taxon>
        <taxon>malvids</taxon>
        <taxon>Brassicales</taxon>
        <taxon>Brassicaceae</taxon>
        <taxon>Arabideae</taxon>
        <taxon>Arabis</taxon>
    </lineage>
</organism>